<sequence length="366" mass="41433">MSQLIDNYYLSLGEVMFAFGFLVGIKVVFGYVMSAVLKILRDEPAQADNRENKPEQRVAASAQDLQNFGRHTLWVGLAGIWLYSGVIQILPMMVVVAKDRYVNSVISYDPGFVTTCIQWFSNYWFFDPTAANILSVLVQFSLALLLYLGREHFVGKIGLWVSMGLAFLDWVVGESFGRLFAISHDSVSGFPGAALLVMFLSILLLLPRKWWEKGRALRFGSRVLGGLFLLVALSQLVHMGGRSSSMHLTGQVVSSSLTPEFIFLSHIWLIRTFEYHSEWISVALFLIFALGAYVSVRALERRVLVYFLIVFLLFVWWMIESFGVAPHYLLNIGMVPGFVIVLWAFHRTKQHANKYKKGVTADGYDK</sequence>
<feature type="transmembrane region" description="Helical" evidence="1">
    <location>
        <begin position="279"/>
        <end position="296"/>
    </location>
</feature>
<dbReference type="Proteomes" id="UP000245380">
    <property type="component" value="Unassembled WGS sequence"/>
</dbReference>
<evidence type="ECO:0000256" key="1">
    <source>
        <dbReference type="SAM" id="Phobius"/>
    </source>
</evidence>
<feature type="transmembrane region" description="Helical" evidence="1">
    <location>
        <begin position="129"/>
        <end position="148"/>
    </location>
</feature>
<gene>
    <name evidence="2" type="ORF">BM613_08725</name>
</gene>
<keyword evidence="1" id="KW-1133">Transmembrane helix</keyword>
<feature type="transmembrane region" description="Helical" evidence="1">
    <location>
        <begin position="187"/>
        <end position="207"/>
    </location>
</feature>
<feature type="transmembrane region" description="Helical" evidence="1">
    <location>
        <begin position="325"/>
        <end position="345"/>
    </location>
</feature>
<keyword evidence="3" id="KW-1185">Reference proteome</keyword>
<comment type="caution">
    <text evidence="2">The sequence shown here is derived from an EMBL/GenBank/DDBJ whole genome shotgun (WGS) entry which is preliminary data.</text>
</comment>
<evidence type="ECO:0000313" key="3">
    <source>
        <dbReference type="Proteomes" id="UP000245380"/>
    </source>
</evidence>
<feature type="transmembrane region" description="Helical" evidence="1">
    <location>
        <begin position="15"/>
        <end position="40"/>
    </location>
</feature>
<protein>
    <submittedName>
        <fullName evidence="2">Uncharacterized protein</fullName>
    </submittedName>
</protein>
<proteinExistence type="predicted"/>
<name>A0A2U3D819_SULT2</name>
<organism evidence="2 3">
    <name type="scientific">Sulfoacidibacillus thermotolerans</name>
    <name type="common">Acidibacillus sulfuroxidans</name>
    <dbReference type="NCBI Taxonomy" id="1765684"/>
    <lineage>
        <taxon>Bacteria</taxon>
        <taxon>Bacillati</taxon>
        <taxon>Bacillota</taxon>
        <taxon>Bacilli</taxon>
        <taxon>Bacillales</taxon>
        <taxon>Alicyclobacillaceae</taxon>
        <taxon>Sulfoacidibacillus</taxon>
    </lineage>
</organism>
<accession>A0A2U3D819</accession>
<dbReference type="EMBL" id="MPDK01000013">
    <property type="protein sequence ID" value="PWI57399.1"/>
    <property type="molecule type" value="Genomic_DNA"/>
</dbReference>
<feature type="transmembrane region" description="Helical" evidence="1">
    <location>
        <begin position="303"/>
        <end position="319"/>
    </location>
</feature>
<keyword evidence="1" id="KW-0812">Transmembrane</keyword>
<feature type="transmembrane region" description="Helical" evidence="1">
    <location>
        <begin position="73"/>
        <end position="97"/>
    </location>
</feature>
<dbReference type="RefSeq" id="WP_109430805.1">
    <property type="nucleotide sequence ID" value="NZ_MPDK01000013.1"/>
</dbReference>
<keyword evidence="1" id="KW-0472">Membrane</keyword>
<feature type="transmembrane region" description="Helical" evidence="1">
    <location>
        <begin position="219"/>
        <end position="237"/>
    </location>
</feature>
<reference evidence="2 3" key="1">
    <citation type="submission" date="2016-11" db="EMBL/GenBank/DDBJ databases">
        <title>Comparative genomics of Acidibacillus ferroxidans species.</title>
        <authorList>
            <person name="Oliveira G."/>
            <person name="Nunes G."/>
            <person name="Oliveira R."/>
            <person name="Araujo F."/>
            <person name="Salim A."/>
            <person name="Scholte L."/>
            <person name="Morais D."/>
            <person name="Nancucheo I."/>
            <person name="Johnson D.B."/>
            <person name="Grail B."/>
            <person name="Bittencourt J."/>
            <person name="Valadares R."/>
        </authorList>
    </citation>
    <scope>NUCLEOTIDE SEQUENCE [LARGE SCALE GENOMIC DNA]</scope>
    <source>
        <strain evidence="2 3">Y002</strain>
    </source>
</reference>
<evidence type="ECO:0000313" key="2">
    <source>
        <dbReference type="EMBL" id="PWI57399.1"/>
    </source>
</evidence>
<feature type="transmembrane region" description="Helical" evidence="1">
    <location>
        <begin position="160"/>
        <end position="181"/>
    </location>
</feature>
<dbReference type="AlphaFoldDB" id="A0A2U3D819"/>